<feature type="domain" description="Flagellar hook-associated protein 2 N-terminal" evidence="6">
    <location>
        <begin position="19"/>
        <end position="115"/>
    </location>
</feature>
<comment type="subunit">
    <text evidence="2 5">Homopentamer.</text>
</comment>
<comment type="similarity">
    <text evidence="1 5">Belongs to the FliD family.</text>
</comment>
<keyword evidence="8" id="KW-0969">Cilium</keyword>
<dbReference type="Proteomes" id="UP000186102">
    <property type="component" value="Unassembled WGS sequence"/>
</dbReference>
<comment type="subcellular location">
    <subcellularLocation>
        <location evidence="5">Secreted</location>
    </subcellularLocation>
    <subcellularLocation>
        <location evidence="5">Bacterial flagellum</location>
    </subcellularLocation>
</comment>
<evidence type="ECO:0000256" key="2">
    <source>
        <dbReference type="ARBA" id="ARBA00011255"/>
    </source>
</evidence>
<dbReference type="InterPro" id="IPR003481">
    <property type="entry name" value="FliD_N"/>
</dbReference>
<accession>A0A1Q8R1Q4</accession>
<keyword evidence="8" id="KW-0282">Flagellum</keyword>
<reference evidence="8 9" key="1">
    <citation type="submission" date="2016-09" db="EMBL/GenBank/DDBJ databases">
        <title>Complete genome of Desulfosporosinus sp. OL.</title>
        <authorList>
            <person name="Mardanov A."/>
            <person name="Beletsky A."/>
            <person name="Panova A."/>
            <person name="Karnachuk O."/>
            <person name="Ravin N."/>
        </authorList>
    </citation>
    <scope>NUCLEOTIDE SEQUENCE [LARGE SCALE GENOMIC DNA]</scope>
    <source>
        <strain evidence="8 9">OL</strain>
    </source>
</reference>
<evidence type="ECO:0000259" key="7">
    <source>
        <dbReference type="Pfam" id="PF07195"/>
    </source>
</evidence>
<dbReference type="EMBL" id="MLBF01000003">
    <property type="protein sequence ID" value="OLN33512.1"/>
    <property type="molecule type" value="Genomic_DNA"/>
</dbReference>
<dbReference type="GO" id="GO:0005576">
    <property type="term" value="C:extracellular region"/>
    <property type="evidence" value="ECO:0007669"/>
    <property type="project" value="UniProtKB-SubCell"/>
</dbReference>
<evidence type="ECO:0000256" key="4">
    <source>
        <dbReference type="ARBA" id="ARBA00023143"/>
    </source>
</evidence>
<keyword evidence="4 5" id="KW-0975">Bacterial flagellum</keyword>
<dbReference type="GO" id="GO:0007155">
    <property type="term" value="P:cell adhesion"/>
    <property type="evidence" value="ECO:0007669"/>
    <property type="project" value="InterPro"/>
</dbReference>
<proteinExistence type="inferred from homology"/>
<dbReference type="GO" id="GO:0009424">
    <property type="term" value="C:bacterial-type flagellum hook"/>
    <property type="evidence" value="ECO:0007669"/>
    <property type="project" value="UniProtKB-UniRule"/>
</dbReference>
<dbReference type="Pfam" id="PF07196">
    <property type="entry name" value="Flagellin_IN"/>
    <property type="match status" value="1"/>
</dbReference>
<protein>
    <recommendedName>
        <fullName evidence="5">Flagellar hook-associated protein 2</fullName>
        <shortName evidence="5">HAP2</shortName>
    </recommendedName>
    <alternativeName>
        <fullName evidence="5">Flagellar cap protein</fullName>
    </alternativeName>
</protein>
<evidence type="ECO:0000256" key="5">
    <source>
        <dbReference type="RuleBase" id="RU362066"/>
    </source>
</evidence>
<dbReference type="GO" id="GO:0009421">
    <property type="term" value="C:bacterial-type flagellum filament cap"/>
    <property type="evidence" value="ECO:0007669"/>
    <property type="project" value="InterPro"/>
</dbReference>
<keyword evidence="5" id="KW-0964">Secreted</keyword>
<dbReference type="Pfam" id="PF02465">
    <property type="entry name" value="FliD_N"/>
    <property type="match status" value="1"/>
</dbReference>
<gene>
    <name evidence="8" type="ORF">DSOL_0759</name>
</gene>
<dbReference type="InterPro" id="IPR040026">
    <property type="entry name" value="FliD"/>
</dbReference>
<keyword evidence="3" id="KW-0175">Coiled coil</keyword>
<dbReference type="Pfam" id="PF07195">
    <property type="entry name" value="FliD_C"/>
    <property type="match status" value="1"/>
</dbReference>
<dbReference type="InterPro" id="IPR010809">
    <property type="entry name" value="FliD_C"/>
</dbReference>
<comment type="caution">
    <text evidence="8">The sequence shown here is derived from an EMBL/GenBank/DDBJ whole genome shotgun (WGS) entry which is preliminary data.</text>
</comment>
<dbReference type="PANTHER" id="PTHR30288">
    <property type="entry name" value="FLAGELLAR CAP/ASSEMBLY PROTEIN FLID"/>
    <property type="match status" value="1"/>
</dbReference>
<organism evidence="8 9">
    <name type="scientific">Desulfosporosinus metallidurans</name>
    <dbReference type="NCBI Taxonomy" id="1888891"/>
    <lineage>
        <taxon>Bacteria</taxon>
        <taxon>Bacillati</taxon>
        <taxon>Bacillota</taxon>
        <taxon>Clostridia</taxon>
        <taxon>Eubacteriales</taxon>
        <taxon>Desulfitobacteriaceae</taxon>
        <taxon>Desulfosporosinus</taxon>
    </lineage>
</organism>
<name>A0A1Q8R1Q4_9FIRM</name>
<comment type="function">
    <text evidence="5">Required for morphogenesis and for the elongation of the flagellar filament by facilitating polymerization of the flagellin monomers at the tip of growing filament. Forms a capping structure, which prevents flagellin subunits (transported through the central channel of the flagellum) from leaking out without polymerization at the distal end.</text>
</comment>
<dbReference type="OrthoDB" id="9776025at2"/>
<evidence type="ECO:0000313" key="8">
    <source>
        <dbReference type="EMBL" id="OLN33512.1"/>
    </source>
</evidence>
<keyword evidence="9" id="KW-1185">Reference proteome</keyword>
<dbReference type="GO" id="GO:0071973">
    <property type="term" value="P:bacterial-type flagellum-dependent cell motility"/>
    <property type="evidence" value="ECO:0007669"/>
    <property type="project" value="TreeGrafter"/>
</dbReference>
<dbReference type="InterPro" id="IPR010810">
    <property type="entry name" value="Flagellin_hook_IN_motif"/>
</dbReference>
<sequence>MSVSSSTSTNVSNALSGISGYDFSGIVDSLVAAYKLPENQMVTKQTTIQTQKDAWRDVNTRMSALEATLTGLSDSTTWTATQASSSNTNLLSATTGINAVQGVYNIKVINTAQAQSVTSALQNVSSATAATTLAAGSFTITTGGVAKTVTVAAGDSLQTIADSINNAKAGVSATVVQVTGGYQLAITARQTGTANAASFANVTGTVLTDLGILNGSNTLNVSQVAKDALLTINGIQNITSATNTVTSAIPGVTLNINGADNGASTITLNVTADNSTAQTKIKAFVDQYNSTMDFIATKLSYNSTTKVAGDLFGDQTLQGIQERLRGMVSGTLNNPTGPYLTLSSIGISTSAQNYGKDATLSFDTSKFATAMAANPQSVANLFGAAAGGVAPSSDTANTQGLANILENYLHPMVMYGGTFATQQTGYDTQLTELKTQIADFETRATAYQAQQKLKFANLETALSALNSQGASLTSAIASLTSQTSTK</sequence>
<evidence type="ECO:0000259" key="6">
    <source>
        <dbReference type="Pfam" id="PF02465"/>
    </source>
</evidence>
<dbReference type="PANTHER" id="PTHR30288:SF0">
    <property type="entry name" value="FLAGELLAR HOOK-ASSOCIATED PROTEIN 2"/>
    <property type="match status" value="1"/>
</dbReference>
<evidence type="ECO:0000256" key="3">
    <source>
        <dbReference type="ARBA" id="ARBA00023054"/>
    </source>
</evidence>
<evidence type="ECO:0000313" key="9">
    <source>
        <dbReference type="Proteomes" id="UP000186102"/>
    </source>
</evidence>
<dbReference type="RefSeq" id="WP_075363552.1">
    <property type="nucleotide sequence ID" value="NZ_MLBF01000003.1"/>
</dbReference>
<dbReference type="AlphaFoldDB" id="A0A1Q8R1Q4"/>
<dbReference type="STRING" id="1888891.DSOL_0759"/>
<evidence type="ECO:0000256" key="1">
    <source>
        <dbReference type="ARBA" id="ARBA00009764"/>
    </source>
</evidence>
<keyword evidence="8" id="KW-0966">Cell projection</keyword>
<feature type="domain" description="Flagellar hook-associated protein 2 C-terminal" evidence="7">
    <location>
        <begin position="225"/>
        <end position="467"/>
    </location>
</feature>